<accession>A0A3R9PBP4</accession>
<evidence type="ECO:0000313" key="4">
    <source>
        <dbReference type="Proteomes" id="UP000316217"/>
    </source>
</evidence>
<dbReference type="Proteomes" id="UP000316217">
    <property type="component" value="Unassembled WGS sequence"/>
</dbReference>
<dbReference type="Proteomes" id="UP000277582">
    <property type="component" value="Unassembled WGS sequence"/>
</dbReference>
<gene>
    <name evidence="1" type="ORF">D6D85_15530</name>
    <name evidence="2" type="ORF">EF810_01870</name>
</gene>
<sequence length="75" mass="9172">MPKHIAIEVPDWIDEKDIMDIIEKYIEMKLPSSATREEYISFLKINIDEIVEYDINRELEILKETRRKAWKRCQF</sequence>
<comment type="caution">
    <text evidence="1">The sequence shown here is derived from an EMBL/GenBank/DDBJ whole genome shotgun (WGS) entry which is preliminary data.</text>
</comment>
<evidence type="ECO:0000313" key="1">
    <source>
        <dbReference type="EMBL" id="RSN71743.1"/>
    </source>
</evidence>
<name>A0A3R9PBP4_9CREN</name>
<dbReference type="EMBL" id="RXII01000032">
    <property type="protein sequence ID" value="RZN62851.1"/>
    <property type="molecule type" value="Genomic_DNA"/>
</dbReference>
<proteinExistence type="predicted"/>
<dbReference type="RefSeq" id="WP_125672873.1">
    <property type="nucleotide sequence ID" value="NZ_RCOS01000170.1"/>
</dbReference>
<organism evidence="1 3">
    <name type="scientific">Candidatus Methanodesulfokora washburnensis</name>
    <dbReference type="NCBI Taxonomy" id="2478471"/>
    <lineage>
        <taxon>Archaea</taxon>
        <taxon>Thermoproteota</taxon>
        <taxon>Candidatus Korarchaeia</taxon>
        <taxon>Candidatus Korarchaeia incertae sedis</taxon>
        <taxon>Candidatus Methanodesulfokora</taxon>
    </lineage>
</organism>
<protein>
    <submittedName>
        <fullName evidence="1">Uncharacterized protein</fullName>
    </submittedName>
</protein>
<dbReference type="EMBL" id="RCOS01000170">
    <property type="protein sequence ID" value="RSN71743.1"/>
    <property type="molecule type" value="Genomic_DNA"/>
</dbReference>
<reference evidence="2 4" key="2">
    <citation type="journal article" date="2019" name="Nat. Microbiol.">
        <title>Wide diversity of methane and short-chain alkane metabolisms in uncultured archaea.</title>
        <authorList>
            <person name="Borrel G."/>
            <person name="Adam P.S."/>
            <person name="McKay L.J."/>
            <person name="Chen L.X."/>
            <person name="Sierra-Garcia I.N."/>
            <person name="Sieber C.M."/>
            <person name="Letourneur Q."/>
            <person name="Ghozlane A."/>
            <person name="Andersen G.L."/>
            <person name="Li W.J."/>
            <person name="Hallam S.J."/>
            <person name="Muyzer G."/>
            <person name="de Oliveira V.M."/>
            <person name="Inskeep W.P."/>
            <person name="Banfield J.F."/>
            <person name="Gribaldo S."/>
        </authorList>
    </citation>
    <scope>NUCLEOTIDE SEQUENCE [LARGE SCALE GENOMIC DNA]</scope>
    <source>
        <strain evidence="2">NM4</strain>
    </source>
</reference>
<dbReference type="AlphaFoldDB" id="A0A3R9PBP4"/>
<evidence type="ECO:0000313" key="2">
    <source>
        <dbReference type="EMBL" id="RZN62851.1"/>
    </source>
</evidence>
<dbReference type="OrthoDB" id="378976at2157"/>
<evidence type="ECO:0000313" key="3">
    <source>
        <dbReference type="Proteomes" id="UP000277582"/>
    </source>
</evidence>
<keyword evidence="3" id="KW-1185">Reference proteome</keyword>
<reference evidence="1 3" key="1">
    <citation type="submission" date="2018-10" db="EMBL/GenBank/DDBJ databases">
        <title>Co-occurring genomic capacity for anaerobic methane metabolism and dissimilatory sulfite reduction discovered in the Korarchaeota.</title>
        <authorList>
            <person name="Mckay L.J."/>
            <person name="Dlakic M."/>
            <person name="Fields M.W."/>
            <person name="Delmont T.O."/>
            <person name="Eren A.M."/>
            <person name="Jay Z.J."/>
            <person name="Klingelsmith K.B."/>
            <person name="Rusch D.B."/>
            <person name="Inskeep W.P."/>
        </authorList>
    </citation>
    <scope>NUCLEOTIDE SEQUENCE [LARGE SCALE GENOMIC DNA]</scope>
    <source>
        <strain evidence="1 3">MDKW</strain>
    </source>
</reference>